<keyword evidence="4 9" id="KW-0479">Metal-binding</keyword>
<dbReference type="GeneID" id="25276378"/>
<dbReference type="Gene3D" id="1.10.390.10">
    <property type="entry name" value="Neutral Protease Domain 2"/>
    <property type="match status" value="1"/>
</dbReference>
<evidence type="ECO:0000256" key="8">
    <source>
        <dbReference type="PIRSR" id="PIRSR634016-1"/>
    </source>
</evidence>
<dbReference type="HOGENOM" id="CLU_003705_0_1_1"/>
<keyword evidence="3 11" id="KW-0645">Protease</keyword>
<comment type="caution">
    <text evidence="15">The sequence shown here is derived from an EMBL/GenBank/DDBJ whole genome shotgun (WGS) entry which is preliminary data.</text>
</comment>
<dbReference type="RefSeq" id="XP_013266044.1">
    <property type="nucleotide sequence ID" value="XM_013410590.1"/>
</dbReference>
<accession>A0A072PTM4</accession>
<reference evidence="15 16" key="1">
    <citation type="submission" date="2013-03" db="EMBL/GenBank/DDBJ databases">
        <title>The Genome Sequence of Exophiala aquamarina CBS 119918.</title>
        <authorList>
            <consortium name="The Broad Institute Genomics Platform"/>
            <person name="Cuomo C."/>
            <person name="de Hoog S."/>
            <person name="Gorbushina A."/>
            <person name="Walker B."/>
            <person name="Young S.K."/>
            <person name="Zeng Q."/>
            <person name="Gargeya S."/>
            <person name="Fitzgerald M."/>
            <person name="Haas B."/>
            <person name="Abouelleil A."/>
            <person name="Allen A.W."/>
            <person name="Alvarado L."/>
            <person name="Arachchi H.M."/>
            <person name="Berlin A.M."/>
            <person name="Chapman S.B."/>
            <person name="Gainer-Dewar J."/>
            <person name="Goldberg J."/>
            <person name="Griggs A."/>
            <person name="Gujja S."/>
            <person name="Hansen M."/>
            <person name="Howarth C."/>
            <person name="Imamovic A."/>
            <person name="Ireland A."/>
            <person name="Larimer J."/>
            <person name="McCowan C."/>
            <person name="Murphy C."/>
            <person name="Pearson M."/>
            <person name="Poon T.W."/>
            <person name="Priest M."/>
            <person name="Roberts A."/>
            <person name="Saif S."/>
            <person name="Shea T."/>
            <person name="Sisk P."/>
            <person name="Sykes S."/>
            <person name="Wortman J."/>
            <person name="Nusbaum C."/>
            <person name="Birren B."/>
        </authorList>
    </citation>
    <scope>NUCLEOTIDE SEQUENCE [LARGE SCALE GENOMIC DNA]</scope>
    <source>
        <strain evidence="15 16">CBS 119918</strain>
    </source>
</reference>
<evidence type="ECO:0000256" key="2">
    <source>
        <dbReference type="ARBA" id="ARBA00022438"/>
    </source>
</evidence>
<evidence type="ECO:0000256" key="5">
    <source>
        <dbReference type="ARBA" id="ARBA00022801"/>
    </source>
</evidence>
<keyword evidence="7 11" id="KW-0482">Metalloprotease</keyword>
<comment type="similarity">
    <text evidence="1 11">Belongs to the peptidase M1 family.</text>
</comment>
<dbReference type="InterPro" id="IPR050344">
    <property type="entry name" value="Peptidase_M1_aminopeptidases"/>
</dbReference>
<name>A0A072PTM4_9EURO</name>
<evidence type="ECO:0000313" key="15">
    <source>
        <dbReference type="EMBL" id="KEF63454.1"/>
    </source>
</evidence>
<evidence type="ECO:0000256" key="3">
    <source>
        <dbReference type="ARBA" id="ARBA00022670"/>
    </source>
</evidence>
<evidence type="ECO:0000256" key="9">
    <source>
        <dbReference type="PIRSR" id="PIRSR634016-3"/>
    </source>
</evidence>
<dbReference type="InterPro" id="IPR042097">
    <property type="entry name" value="Aminopeptidase_N-like_N_sf"/>
</dbReference>
<keyword evidence="5 11" id="KW-0378">Hydrolase</keyword>
<dbReference type="STRING" id="1182545.A0A072PTM4"/>
<dbReference type="Gene3D" id="2.60.40.1730">
    <property type="entry name" value="tricorn interacting facor f3 domain"/>
    <property type="match status" value="1"/>
</dbReference>
<dbReference type="PANTHER" id="PTHR11533:SF171">
    <property type="entry name" value="AMINOPEPTIDASE"/>
    <property type="match status" value="1"/>
</dbReference>
<dbReference type="GO" id="GO:0008270">
    <property type="term" value="F:zinc ion binding"/>
    <property type="evidence" value="ECO:0007669"/>
    <property type="project" value="UniProtKB-UniRule"/>
</dbReference>
<dbReference type="InterPro" id="IPR027268">
    <property type="entry name" value="Peptidase_M4/M1_CTD_sf"/>
</dbReference>
<dbReference type="InterPro" id="IPR045357">
    <property type="entry name" value="Aminopeptidase_N-like_N"/>
</dbReference>
<dbReference type="CDD" id="cd09601">
    <property type="entry name" value="M1_APN-Q_like"/>
    <property type="match status" value="1"/>
</dbReference>
<evidence type="ECO:0000256" key="11">
    <source>
        <dbReference type="RuleBase" id="RU364040"/>
    </source>
</evidence>
<feature type="active site" description="Proton acceptor" evidence="8">
    <location>
        <position position="326"/>
    </location>
</feature>
<dbReference type="Pfam" id="PF11838">
    <property type="entry name" value="ERAP1_C"/>
    <property type="match status" value="1"/>
</dbReference>
<evidence type="ECO:0000259" key="13">
    <source>
        <dbReference type="Pfam" id="PF11838"/>
    </source>
</evidence>
<dbReference type="SUPFAM" id="SSF63737">
    <property type="entry name" value="Leukotriene A4 hydrolase N-terminal domain"/>
    <property type="match status" value="1"/>
</dbReference>
<dbReference type="AlphaFoldDB" id="A0A072PTM4"/>
<dbReference type="InterPro" id="IPR024571">
    <property type="entry name" value="ERAP1-like_C_dom"/>
</dbReference>
<dbReference type="OrthoDB" id="10031169at2759"/>
<proteinExistence type="inferred from homology"/>
<dbReference type="Proteomes" id="UP000027920">
    <property type="component" value="Unassembled WGS sequence"/>
</dbReference>
<feature type="binding site" evidence="9">
    <location>
        <position position="348"/>
    </location>
    <ligand>
        <name>Zn(2+)</name>
        <dbReference type="ChEBI" id="CHEBI:29105"/>
        <note>catalytic</note>
    </ligand>
</feature>
<keyword evidence="6 9" id="KW-0862">Zinc</keyword>
<feature type="domain" description="Aminopeptidase N-like N-terminal" evidence="14">
    <location>
        <begin position="15"/>
        <end position="213"/>
    </location>
</feature>
<dbReference type="GO" id="GO:0006508">
    <property type="term" value="P:proteolysis"/>
    <property type="evidence" value="ECO:0007669"/>
    <property type="project" value="UniProtKB-KW"/>
</dbReference>
<organism evidence="15 16">
    <name type="scientific">Exophiala aquamarina CBS 119918</name>
    <dbReference type="NCBI Taxonomy" id="1182545"/>
    <lineage>
        <taxon>Eukaryota</taxon>
        <taxon>Fungi</taxon>
        <taxon>Dikarya</taxon>
        <taxon>Ascomycota</taxon>
        <taxon>Pezizomycotina</taxon>
        <taxon>Eurotiomycetes</taxon>
        <taxon>Chaetothyriomycetidae</taxon>
        <taxon>Chaetothyriales</taxon>
        <taxon>Herpotrichiellaceae</taxon>
        <taxon>Exophiala</taxon>
    </lineage>
</organism>
<evidence type="ECO:0000259" key="12">
    <source>
        <dbReference type="Pfam" id="PF01433"/>
    </source>
</evidence>
<keyword evidence="2 11" id="KW-0031">Aminopeptidase</keyword>
<feature type="binding site" evidence="9">
    <location>
        <position position="329"/>
    </location>
    <ligand>
        <name>Zn(2+)</name>
        <dbReference type="ChEBI" id="CHEBI:29105"/>
        <note>catalytic</note>
    </ligand>
</feature>
<evidence type="ECO:0000313" key="16">
    <source>
        <dbReference type="Proteomes" id="UP000027920"/>
    </source>
</evidence>
<dbReference type="SUPFAM" id="SSF55486">
    <property type="entry name" value="Metalloproteases ('zincins'), catalytic domain"/>
    <property type="match status" value="1"/>
</dbReference>
<dbReference type="InterPro" id="IPR034016">
    <property type="entry name" value="M1_APN-typ"/>
</dbReference>
<evidence type="ECO:0000256" key="7">
    <source>
        <dbReference type="ARBA" id="ARBA00023049"/>
    </source>
</evidence>
<dbReference type="GO" id="GO:0043171">
    <property type="term" value="P:peptide catabolic process"/>
    <property type="evidence" value="ECO:0007669"/>
    <property type="project" value="TreeGrafter"/>
</dbReference>
<dbReference type="GO" id="GO:0016020">
    <property type="term" value="C:membrane"/>
    <property type="evidence" value="ECO:0007669"/>
    <property type="project" value="TreeGrafter"/>
</dbReference>
<comment type="cofactor">
    <cofactor evidence="9 11">
        <name>Zn(2+)</name>
        <dbReference type="ChEBI" id="CHEBI:29105"/>
    </cofactor>
    <text evidence="9 11">Binds 1 zinc ion per subunit.</text>
</comment>
<feature type="binding site" evidence="9">
    <location>
        <position position="325"/>
    </location>
    <ligand>
        <name>Zn(2+)</name>
        <dbReference type="ChEBI" id="CHEBI:29105"/>
        <note>catalytic</note>
    </ligand>
</feature>
<dbReference type="PANTHER" id="PTHR11533">
    <property type="entry name" value="PROTEASE M1 ZINC METALLOPROTEASE"/>
    <property type="match status" value="1"/>
</dbReference>
<dbReference type="FunFam" id="2.60.40.1910:FF:000004">
    <property type="entry name" value="Aminopeptidase"/>
    <property type="match status" value="1"/>
</dbReference>
<keyword evidence="16" id="KW-1185">Reference proteome</keyword>
<dbReference type="InterPro" id="IPR001930">
    <property type="entry name" value="Peptidase_M1"/>
</dbReference>
<dbReference type="EC" id="3.4.11.-" evidence="11"/>
<dbReference type="Pfam" id="PF01433">
    <property type="entry name" value="Peptidase_M1"/>
    <property type="match status" value="1"/>
</dbReference>
<dbReference type="MEROPS" id="M01.A25"/>
<feature type="site" description="Transition state stabilizer" evidence="10">
    <location>
        <position position="411"/>
    </location>
</feature>
<sequence>MTSPTDRDILPDTIKPTNYDLTLFNLDLGGSWAYDGLVKIDSKVKADTKELVINAKELEIQKAQVFAKDGKSPITSSTDVSYDKKNERATIKFPDSIPSGDVVIAIEYKGIINNNMAGFYRSKYKPAVSPATGTPTDGEFHYMFSTQFEACEARRAFPCFDEPNLKASFEFEVEIPQDLVALSNMPEKNVTKGSKDGLKKVAFEKTPAMSTYLAAWAIGDFEYVEAFTERKYNGENLPVRVYTTRGLKDQGRFALEHAHKTIDYFSDIFGIEYPLPKSDLLAVHEFAMGAMENWGLVTYRTTAVLYDEGKSDAKFKNRVAYVVAHELAHQWFGNLVTMDWWSELWLNEGFATWVGWLAVDHLHPEWKVWSQFVAEGYQQALQLDSLRASHPIEVPVRNALEVDQIFDQISYLKGSSVIRMLSNHLGQEVFLKGVGDYLRAHAYGNARTTDLWDALSSASGQDVLSFMDPWIRKIGFPVVTVAEEPGQISIRQERFLSTGDVKTEENVTTWWIPVGLKTGNPSKIVHSALTAKEDTVRGIDDEFYKINADQSGFYRTNYPPPRLIKLSEKQDLLSVEDKIGLLGDATALAVSGHGTTSALLALLEGFQKERNFLVWQAIQGSLSKVRSVFASNKEVAAALKKFTLRLVSPAAESIGWEFPKDEEWLTGQSRKLLLAAAAGAGHESIIAEGKEKFAAWNSGDEKAIHQNLRGVVFNMAIANGGQEEFEAVKAEFLRTTSVDGKEIAIQALGRSKNYDNALSLLDFVTSDSVPPQDAHSGIIAVAGNAETRTAAWEFTKNNWPKVQKRLGGTSVVIDRWIKNGLVNYADTAIRDDIAEFFKDKDTGPFSRSLVIISDTITGNANYKMRDEAQVLEWLKMHGYA</sequence>
<dbReference type="GO" id="GO:0070006">
    <property type="term" value="F:metalloaminopeptidase activity"/>
    <property type="evidence" value="ECO:0007669"/>
    <property type="project" value="TreeGrafter"/>
</dbReference>
<feature type="domain" description="ERAP1-like C-terminal" evidence="13">
    <location>
        <begin position="543"/>
        <end position="856"/>
    </location>
</feature>
<evidence type="ECO:0000256" key="4">
    <source>
        <dbReference type="ARBA" id="ARBA00022723"/>
    </source>
</evidence>
<feature type="domain" description="Peptidase M1 membrane alanine aminopeptidase" evidence="12">
    <location>
        <begin position="253"/>
        <end position="470"/>
    </location>
</feature>
<evidence type="ECO:0000259" key="14">
    <source>
        <dbReference type="Pfam" id="PF17900"/>
    </source>
</evidence>
<protein>
    <recommendedName>
        <fullName evidence="11">Aminopeptidase</fullName>
        <ecNumber evidence="11">3.4.11.-</ecNumber>
    </recommendedName>
</protein>
<dbReference type="PRINTS" id="PR00756">
    <property type="entry name" value="ALADIPTASE"/>
</dbReference>
<dbReference type="FunFam" id="2.60.40.1730:FF:000002">
    <property type="entry name" value="Aminopeptidase"/>
    <property type="match status" value="1"/>
</dbReference>
<dbReference type="Gene3D" id="2.60.40.1910">
    <property type="match status" value="1"/>
</dbReference>
<evidence type="ECO:0000256" key="1">
    <source>
        <dbReference type="ARBA" id="ARBA00010136"/>
    </source>
</evidence>
<dbReference type="VEuPathDB" id="FungiDB:A1O9_01432"/>
<dbReference type="EMBL" id="AMGV01000001">
    <property type="protein sequence ID" value="KEF63454.1"/>
    <property type="molecule type" value="Genomic_DNA"/>
</dbReference>
<dbReference type="FunFam" id="1.25.50.20:FF:000002">
    <property type="entry name" value="Aminopeptidase"/>
    <property type="match status" value="1"/>
</dbReference>
<dbReference type="FunFam" id="1.10.390.10:FF:000001">
    <property type="entry name" value="Aminopeptidase"/>
    <property type="match status" value="1"/>
</dbReference>
<dbReference type="InterPro" id="IPR014782">
    <property type="entry name" value="Peptidase_M1_dom"/>
</dbReference>
<dbReference type="GO" id="GO:0005737">
    <property type="term" value="C:cytoplasm"/>
    <property type="evidence" value="ECO:0007669"/>
    <property type="project" value="TreeGrafter"/>
</dbReference>
<dbReference type="Pfam" id="PF17900">
    <property type="entry name" value="Peptidase_M1_N"/>
    <property type="match status" value="1"/>
</dbReference>
<evidence type="ECO:0000256" key="10">
    <source>
        <dbReference type="PIRSR" id="PIRSR634016-4"/>
    </source>
</evidence>
<dbReference type="Gene3D" id="1.25.50.20">
    <property type="match status" value="1"/>
</dbReference>
<dbReference type="GO" id="GO:0042277">
    <property type="term" value="F:peptide binding"/>
    <property type="evidence" value="ECO:0007669"/>
    <property type="project" value="TreeGrafter"/>
</dbReference>
<gene>
    <name evidence="15" type="ORF">A1O9_01432</name>
</gene>
<evidence type="ECO:0000256" key="6">
    <source>
        <dbReference type="ARBA" id="ARBA00022833"/>
    </source>
</evidence>